<protein>
    <submittedName>
        <fullName evidence="1">Uncharacterized protein</fullName>
    </submittedName>
</protein>
<dbReference type="Proteomes" id="UP000321547">
    <property type="component" value="Unassembled WGS sequence"/>
</dbReference>
<dbReference type="EMBL" id="BJWI01000010">
    <property type="protein sequence ID" value="GEM01495.1"/>
    <property type="molecule type" value="Genomic_DNA"/>
</dbReference>
<evidence type="ECO:0000313" key="1">
    <source>
        <dbReference type="EMBL" id="GEM01495.1"/>
    </source>
</evidence>
<keyword evidence="2" id="KW-1185">Reference proteome</keyword>
<name>A0ABQ0VK54_9BACI</name>
<sequence length="79" mass="8853">MAELLTDNYSIEQDGIILTDNSTKTPYLALQSQNLSYLLNNFELNSDFSSDKILMNVSFYIDTEDNSSSGGIVFMNLTL</sequence>
<evidence type="ECO:0000313" key="2">
    <source>
        <dbReference type="Proteomes" id="UP000321547"/>
    </source>
</evidence>
<accession>A0ABQ0VK54</accession>
<gene>
    <name evidence="1" type="ORF">HHA03_10270</name>
</gene>
<organism evidence="1 2">
    <name type="scientific">Halolactibacillus halophilus</name>
    <dbReference type="NCBI Taxonomy" id="306540"/>
    <lineage>
        <taxon>Bacteria</taxon>
        <taxon>Bacillati</taxon>
        <taxon>Bacillota</taxon>
        <taxon>Bacilli</taxon>
        <taxon>Bacillales</taxon>
        <taxon>Bacillaceae</taxon>
        <taxon>Halolactibacillus</taxon>
    </lineage>
</organism>
<proteinExistence type="predicted"/>
<reference evidence="1 2" key="1">
    <citation type="submission" date="2019-07" db="EMBL/GenBank/DDBJ databases">
        <title>Whole genome shotgun sequence of Halolactibacillus halophilus NBRC 100868.</title>
        <authorList>
            <person name="Hosoyama A."/>
            <person name="Uohara A."/>
            <person name="Ohji S."/>
            <person name="Ichikawa N."/>
        </authorList>
    </citation>
    <scope>NUCLEOTIDE SEQUENCE [LARGE SCALE GENOMIC DNA]</scope>
    <source>
        <strain evidence="1 2">NBRC 100868</strain>
    </source>
</reference>
<comment type="caution">
    <text evidence="1">The sequence shown here is derived from an EMBL/GenBank/DDBJ whole genome shotgun (WGS) entry which is preliminary data.</text>
</comment>